<dbReference type="InterPro" id="IPR003753">
    <property type="entry name" value="Exonuc_VII_L"/>
</dbReference>
<comment type="function">
    <text evidence="5">Bidirectionally degrades single-stranded DNA into large acid-insoluble oligonucleotides, which are then degraded further into small acid-soluble oligonucleotides.</text>
</comment>
<dbReference type="Pfam" id="PF02601">
    <property type="entry name" value="Exonuc_VII_L"/>
    <property type="match status" value="1"/>
</dbReference>
<dbReference type="PANTHER" id="PTHR30008">
    <property type="entry name" value="EXODEOXYRIBONUCLEASE 7 LARGE SUBUNIT"/>
    <property type="match status" value="1"/>
</dbReference>
<organism evidence="9 10">
    <name type="scientific">Nitrosococcus oceani C-27</name>
    <dbReference type="NCBI Taxonomy" id="314279"/>
    <lineage>
        <taxon>Bacteria</taxon>
        <taxon>Pseudomonadati</taxon>
        <taxon>Pseudomonadota</taxon>
        <taxon>Gammaproteobacteria</taxon>
        <taxon>Chromatiales</taxon>
        <taxon>Chromatiaceae</taxon>
        <taxon>Nitrosococcus</taxon>
    </lineage>
</organism>
<dbReference type="GO" id="GO:0008855">
    <property type="term" value="F:exodeoxyribonuclease VII activity"/>
    <property type="evidence" value="ECO:0007669"/>
    <property type="project" value="UniProtKB-UniRule"/>
</dbReference>
<evidence type="ECO:0000259" key="7">
    <source>
        <dbReference type="Pfam" id="PF02601"/>
    </source>
</evidence>
<dbReference type="HOGENOM" id="CLU_023625_3_1_6"/>
<dbReference type="HAMAP" id="MF_00378">
    <property type="entry name" value="Exonuc_7_L"/>
    <property type="match status" value="1"/>
</dbReference>
<dbReference type="EMBL" id="JPGN01000021">
    <property type="protein sequence ID" value="KFI20394.1"/>
    <property type="molecule type" value="Genomic_DNA"/>
</dbReference>
<evidence type="ECO:0000256" key="4">
    <source>
        <dbReference type="ARBA" id="ARBA00022839"/>
    </source>
</evidence>
<keyword evidence="4 5" id="KW-0269">Exonuclease</keyword>
<dbReference type="GO" id="GO:0005737">
    <property type="term" value="C:cytoplasm"/>
    <property type="evidence" value="ECO:0007669"/>
    <property type="project" value="UniProtKB-SubCell"/>
</dbReference>
<evidence type="ECO:0000259" key="8">
    <source>
        <dbReference type="Pfam" id="PF13742"/>
    </source>
</evidence>
<proteinExistence type="inferred from homology"/>
<feature type="domain" description="OB-fold nucleic acid binding" evidence="8">
    <location>
        <begin position="15"/>
        <end position="107"/>
    </location>
</feature>
<comment type="caution">
    <text evidence="9">The sequence shown here is derived from an EMBL/GenBank/DDBJ whole genome shotgun (WGS) entry which is preliminary data.</text>
</comment>
<dbReference type="InterPro" id="IPR020579">
    <property type="entry name" value="Exonuc_VII_lsu_C"/>
</dbReference>
<dbReference type="Proteomes" id="UP000028839">
    <property type="component" value="Unassembled WGS sequence"/>
</dbReference>
<evidence type="ECO:0000256" key="5">
    <source>
        <dbReference type="HAMAP-Rule" id="MF_00378"/>
    </source>
</evidence>
<dbReference type="Pfam" id="PF13742">
    <property type="entry name" value="tRNA_anti_2"/>
    <property type="match status" value="1"/>
</dbReference>
<dbReference type="AlphaFoldDB" id="A0A0E2Z4I6"/>
<protein>
    <recommendedName>
        <fullName evidence="5">Exodeoxyribonuclease 7 large subunit</fullName>
        <ecNumber evidence="5">3.1.11.6</ecNumber>
    </recommendedName>
    <alternativeName>
        <fullName evidence="5">Exodeoxyribonuclease VII large subunit</fullName>
        <shortName evidence="5">Exonuclease VII large subunit</shortName>
    </alternativeName>
</protein>
<keyword evidence="1 5" id="KW-0963">Cytoplasm</keyword>
<comment type="subcellular location">
    <subcellularLocation>
        <location evidence="5 6">Cytoplasm</location>
    </subcellularLocation>
</comment>
<comment type="subunit">
    <text evidence="5">Heterooligomer composed of large and small subunits.</text>
</comment>
<reference evidence="9 10" key="1">
    <citation type="submission" date="2014-07" db="EMBL/GenBank/DDBJ databases">
        <title>Comparative analysis of Nitrosococcus oceani genome inventories of strains from Pacific and Atlantic gyres.</title>
        <authorList>
            <person name="Lim C.K."/>
            <person name="Wang L."/>
            <person name="Sayavedra-Soto L.A."/>
            <person name="Klotz M.G."/>
        </authorList>
    </citation>
    <scope>NUCLEOTIDE SEQUENCE [LARGE SCALE GENOMIC DNA]</scope>
    <source>
        <strain evidence="9 10">C-27</strain>
    </source>
</reference>
<evidence type="ECO:0000313" key="10">
    <source>
        <dbReference type="Proteomes" id="UP000028839"/>
    </source>
</evidence>
<name>A0A0E2Z4I6_9GAMM</name>
<dbReference type="GO" id="GO:0009318">
    <property type="term" value="C:exodeoxyribonuclease VII complex"/>
    <property type="evidence" value="ECO:0007669"/>
    <property type="project" value="UniProtKB-UniRule"/>
</dbReference>
<dbReference type="NCBIfam" id="TIGR00237">
    <property type="entry name" value="xseA"/>
    <property type="match status" value="1"/>
</dbReference>
<accession>A0A0E2Z4I6</accession>
<sequence length="452" mass="51449">MESPSHNLNPTREIYTISRLTREARHILEGSFPLLWIEGEISNLSRPSSGHFYFTLKDKIAQIRCAMFRNRNRLLGFSLEEGTQVLARVQVGLYEARGEFQLIVEYLEEAGDGALRRAFEALKQRLSAEGLFAAAHKRSLPILPQRIGIITSPSGAAIRDILSVLKRRFPAVPVLIYPTPVQGEGAFQRIAAAIAKAEQHRACDLLILARGGGSLEDLWAFNEEALARVIYHCPLPIICGVGHEIDFTIADFTADQRAPTPSAAAEMAVPDSREWYRNFLNLEQRLKLLFQQHLRHRRQLLENLTKRLRHPHIRLQEGIQQVDELEQRLERAWTHLNRERFHQLGGLSIQLQRLNPAQHLKAYHLRLRELNRRLPTCQQQRLGQQQMRLEMVQRALHAVSPQATLERGYAIVTGPKGIVLRKASQVQPGAKIEARLAEGHIRGEVTEILDKP</sequence>
<evidence type="ECO:0000256" key="6">
    <source>
        <dbReference type="RuleBase" id="RU004355"/>
    </source>
</evidence>
<gene>
    <name evidence="5" type="primary">xseA</name>
    <name evidence="9" type="ORF">IB75_03265</name>
</gene>
<evidence type="ECO:0000256" key="3">
    <source>
        <dbReference type="ARBA" id="ARBA00022801"/>
    </source>
</evidence>
<comment type="catalytic activity">
    <reaction evidence="5 6">
        <text>Exonucleolytic cleavage in either 5'- to 3'- or 3'- to 5'-direction to yield nucleoside 5'-phosphates.</text>
        <dbReference type="EC" id="3.1.11.6"/>
    </reaction>
</comment>
<dbReference type="EC" id="3.1.11.6" evidence="5"/>
<evidence type="ECO:0000313" key="9">
    <source>
        <dbReference type="EMBL" id="KFI20394.1"/>
    </source>
</evidence>
<keyword evidence="3 5" id="KW-0378">Hydrolase</keyword>
<dbReference type="InterPro" id="IPR025824">
    <property type="entry name" value="OB-fold_nuc-bd_dom"/>
</dbReference>
<evidence type="ECO:0000256" key="2">
    <source>
        <dbReference type="ARBA" id="ARBA00022722"/>
    </source>
</evidence>
<dbReference type="GO" id="GO:0006308">
    <property type="term" value="P:DNA catabolic process"/>
    <property type="evidence" value="ECO:0007669"/>
    <property type="project" value="UniProtKB-UniRule"/>
</dbReference>
<comment type="similarity">
    <text evidence="5 6">Belongs to the XseA family.</text>
</comment>
<dbReference type="PANTHER" id="PTHR30008:SF0">
    <property type="entry name" value="EXODEOXYRIBONUCLEASE 7 LARGE SUBUNIT"/>
    <property type="match status" value="1"/>
</dbReference>
<keyword evidence="2 5" id="KW-0540">Nuclease</keyword>
<evidence type="ECO:0000256" key="1">
    <source>
        <dbReference type="ARBA" id="ARBA00022490"/>
    </source>
</evidence>
<dbReference type="CDD" id="cd04489">
    <property type="entry name" value="ExoVII_LU_OBF"/>
    <property type="match status" value="1"/>
</dbReference>
<dbReference type="GO" id="GO:0003676">
    <property type="term" value="F:nucleic acid binding"/>
    <property type="evidence" value="ECO:0007669"/>
    <property type="project" value="InterPro"/>
</dbReference>
<dbReference type="OrthoDB" id="9802795at2"/>
<feature type="domain" description="Exonuclease VII large subunit C-terminal" evidence="7">
    <location>
        <begin position="131"/>
        <end position="442"/>
    </location>
</feature>